<name>A0A238BM10_9BILA</name>
<dbReference type="AlphaFoldDB" id="A0A238BM10"/>
<gene>
    <name evidence="1" type="ORF">X798_07334</name>
</gene>
<dbReference type="Proteomes" id="UP000242913">
    <property type="component" value="Unassembled WGS sequence"/>
</dbReference>
<proteinExistence type="predicted"/>
<sequence length="82" mass="9332">MLRDVDEIPDNVCGVIGNRYVIAGPVDEPIEKAFMHFHLYDSDPKGEKKQVAVVVDTLIIVTTVVCDDWKTCRIPWTDTYVH</sequence>
<evidence type="ECO:0000313" key="1">
    <source>
        <dbReference type="EMBL" id="OZC05690.1"/>
    </source>
</evidence>
<dbReference type="OrthoDB" id="5773790at2759"/>
<protein>
    <submittedName>
        <fullName evidence="1">Uncharacterized protein</fullName>
    </submittedName>
</protein>
<keyword evidence="2" id="KW-1185">Reference proteome</keyword>
<dbReference type="EMBL" id="KZ270528">
    <property type="protein sequence ID" value="OZC05690.1"/>
    <property type="molecule type" value="Genomic_DNA"/>
</dbReference>
<organism evidence="1 2">
    <name type="scientific">Onchocerca flexuosa</name>
    <dbReference type="NCBI Taxonomy" id="387005"/>
    <lineage>
        <taxon>Eukaryota</taxon>
        <taxon>Metazoa</taxon>
        <taxon>Ecdysozoa</taxon>
        <taxon>Nematoda</taxon>
        <taxon>Chromadorea</taxon>
        <taxon>Rhabditida</taxon>
        <taxon>Spirurina</taxon>
        <taxon>Spiruromorpha</taxon>
        <taxon>Filarioidea</taxon>
        <taxon>Onchocercidae</taxon>
        <taxon>Onchocerca</taxon>
    </lineage>
</organism>
<reference evidence="1 2" key="1">
    <citation type="submission" date="2015-12" db="EMBL/GenBank/DDBJ databases">
        <title>Draft genome of the nematode, Onchocerca flexuosa.</title>
        <authorList>
            <person name="Mitreva M."/>
        </authorList>
    </citation>
    <scope>NUCLEOTIDE SEQUENCE [LARGE SCALE GENOMIC DNA]</scope>
    <source>
        <strain evidence="1">Red Deer</strain>
    </source>
</reference>
<evidence type="ECO:0000313" key="2">
    <source>
        <dbReference type="Proteomes" id="UP000242913"/>
    </source>
</evidence>
<accession>A0A238BM10</accession>